<evidence type="ECO:0000256" key="1">
    <source>
        <dbReference type="SAM" id="SignalP"/>
    </source>
</evidence>
<keyword evidence="3" id="KW-1185">Reference proteome</keyword>
<protein>
    <submittedName>
        <fullName evidence="2">Uncharacterized protein</fullName>
    </submittedName>
</protein>
<dbReference type="Proteomes" id="UP001500016">
    <property type="component" value="Unassembled WGS sequence"/>
</dbReference>
<feature type="signal peptide" evidence="1">
    <location>
        <begin position="1"/>
        <end position="38"/>
    </location>
</feature>
<reference evidence="3" key="1">
    <citation type="journal article" date="2019" name="Int. J. Syst. Evol. Microbiol.">
        <title>The Global Catalogue of Microorganisms (GCM) 10K type strain sequencing project: providing services to taxonomists for standard genome sequencing and annotation.</title>
        <authorList>
            <consortium name="The Broad Institute Genomics Platform"/>
            <consortium name="The Broad Institute Genome Sequencing Center for Infectious Disease"/>
            <person name="Wu L."/>
            <person name="Ma J."/>
        </authorList>
    </citation>
    <scope>NUCLEOTIDE SEQUENCE [LARGE SCALE GENOMIC DNA]</scope>
    <source>
        <strain evidence="3">JCM 15478</strain>
    </source>
</reference>
<dbReference type="EMBL" id="BAAAPE010000016">
    <property type="protein sequence ID" value="GAA2096811.1"/>
    <property type="molecule type" value="Genomic_DNA"/>
</dbReference>
<comment type="caution">
    <text evidence="2">The sequence shown here is derived from an EMBL/GenBank/DDBJ whole genome shotgun (WGS) entry which is preliminary data.</text>
</comment>
<evidence type="ECO:0000313" key="2">
    <source>
        <dbReference type="EMBL" id="GAA2096811.1"/>
    </source>
</evidence>
<evidence type="ECO:0000313" key="3">
    <source>
        <dbReference type="Proteomes" id="UP001500016"/>
    </source>
</evidence>
<organism evidence="2 3">
    <name type="scientific">Streptomyces albiaxialis</name>
    <dbReference type="NCBI Taxonomy" id="329523"/>
    <lineage>
        <taxon>Bacteria</taxon>
        <taxon>Bacillati</taxon>
        <taxon>Actinomycetota</taxon>
        <taxon>Actinomycetes</taxon>
        <taxon>Kitasatosporales</taxon>
        <taxon>Streptomycetaceae</taxon>
        <taxon>Streptomyces</taxon>
    </lineage>
</organism>
<keyword evidence="1" id="KW-0732">Signal</keyword>
<accession>A0ABP5I9Y8</accession>
<feature type="chain" id="PRO_5045234365" evidence="1">
    <location>
        <begin position="39"/>
        <end position="106"/>
    </location>
</feature>
<gene>
    <name evidence="2" type="ORF">GCM10009801_66660</name>
</gene>
<sequence>MIAMKRRPSGWTTRRARRGLFLAATVTALLGIASPVLASGSAQYCGAGRGPTADVAVQGAIDDARNSASGDGRSDCELAEQPQIFEVFDDPVFGHVFRASVVMTCE</sequence>
<name>A0ABP5I9Y8_9ACTN</name>
<proteinExistence type="predicted"/>